<keyword evidence="3 7" id="KW-0489">Methyltransferase</keyword>
<feature type="binding site" evidence="7">
    <location>
        <position position="76"/>
    </location>
    <ligand>
        <name>S-adenosyl-L-methionine</name>
        <dbReference type="ChEBI" id="CHEBI:59789"/>
    </ligand>
</feature>
<reference evidence="8 9" key="1">
    <citation type="submission" date="2018-06" db="EMBL/GenBank/DDBJ databases">
        <authorList>
            <consortium name="Pathogen Informatics"/>
            <person name="Doyle S."/>
        </authorList>
    </citation>
    <scope>NUCLEOTIDE SEQUENCE [LARGE SCALE GENOMIC DNA]</scope>
    <source>
        <strain evidence="8 9">NCTC11190</strain>
    </source>
</reference>
<dbReference type="Gene3D" id="3.40.50.150">
    <property type="entry name" value="Vaccinia Virus protein VP39"/>
    <property type="match status" value="1"/>
</dbReference>
<dbReference type="InterPro" id="IPR003358">
    <property type="entry name" value="tRNA_(Gua-N-7)_MeTrfase_Trmb"/>
</dbReference>
<keyword evidence="5 7" id="KW-0949">S-adenosyl-L-methionine</keyword>
<sequence length="246" mass="27786">MGKNKLRKFSENLTFRCMVQPAFDEIFRKDHPLKGRWREDFFGNDRPIVLELGCGRGEYTVGLAAAHPEVNYIGVDIKGARMWRGAKTATEQGMDNVAFLRTRIEFIGSFFAPDEVDQIWITFPDPQMNKRRVNKRLTAPGFLERYAQFIKADGIVHLKTDSGHLHEYTKAVLAANGIVPSVCCDDIYCKGIADAKLSIKTTYESRFLAEGLPITYLQWSPGGRKIFAAPDFPADELLVGEHTPVR</sequence>
<organism evidence="8 9">
    <name type="scientific">Rikenella microfusus</name>
    <dbReference type="NCBI Taxonomy" id="28139"/>
    <lineage>
        <taxon>Bacteria</taxon>
        <taxon>Pseudomonadati</taxon>
        <taxon>Bacteroidota</taxon>
        <taxon>Bacteroidia</taxon>
        <taxon>Bacteroidales</taxon>
        <taxon>Rikenellaceae</taxon>
        <taxon>Rikenella</taxon>
    </lineage>
</organism>
<dbReference type="PANTHER" id="PTHR23417">
    <property type="entry name" value="3-DEOXY-D-MANNO-OCTULOSONIC-ACID TRANSFERASE/TRNA GUANINE-N 7 - -METHYLTRANSFERASE"/>
    <property type="match status" value="1"/>
</dbReference>
<comment type="function">
    <text evidence="2 7">Catalyzes the formation of N(7)-methylguanine at position 46 (m7G46) in tRNA.</text>
</comment>
<feature type="binding site" evidence="7">
    <location>
        <position position="51"/>
    </location>
    <ligand>
        <name>S-adenosyl-L-methionine</name>
        <dbReference type="ChEBI" id="CHEBI:59789"/>
    </ligand>
</feature>
<dbReference type="SUPFAM" id="SSF53335">
    <property type="entry name" value="S-adenosyl-L-methionine-dependent methyltransferases"/>
    <property type="match status" value="1"/>
</dbReference>
<dbReference type="OrthoDB" id="9802090at2"/>
<dbReference type="InterPro" id="IPR029063">
    <property type="entry name" value="SAM-dependent_MTases_sf"/>
</dbReference>
<evidence type="ECO:0000256" key="5">
    <source>
        <dbReference type="ARBA" id="ARBA00022691"/>
    </source>
</evidence>
<keyword evidence="9" id="KW-1185">Reference proteome</keyword>
<gene>
    <name evidence="7 8" type="primary">trmB</name>
    <name evidence="8" type="ORF">NCTC11190_00072</name>
</gene>
<dbReference type="HAMAP" id="MF_01057">
    <property type="entry name" value="tRNA_methyltr_TrmB"/>
    <property type="match status" value="1"/>
</dbReference>
<evidence type="ECO:0000256" key="2">
    <source>
        <dbReference type="ARBA" id="ARBA00003015"/>
    </source>
</evidence>
<name>A0A379MPS3_9BACT</name>
<dbReference type="NCBIfam" id="TIGR00091">
    <property type="entry name" value="tRNA (guanosine(46)-N7)-methyltransferase TrmB"/>
    <property type="match status" value="1"/>
</dbReference>
<protein>
    <recommendedName>
        <fullName evidence="7">tRNA (guanine-N(7)-)-methyltransferase</fullName>
        <ecNumber evidence="7">2.1.1.33</ecNumber>
    </recommendedName>
    <alternativeName>
        <fullName evidence="7">tRNA (guanine(46)-N(7))-methyltransferase</fullName>
    </alternativeName>
    <alternativeName>
        <fullName evidence="7">tRNA(m7G46)-methyltransferase</fullName>
    </alternativeName>
</protein>
<feature type="binding site" evidence="7">
    <location>
        <begin position="201"/>
        <end position="204"/>
    </location>
    <ligand>
        <name>substrate</name>
    </ligand>
</feature>
<dbReference type="PROSITE" id="PS51625">
    <property type="entry name" value="SAM_MT_TRMB"/>
    <property type="match status" value="1"/>
</dbReference>
<comment type="catalytic activity">
    <reaction evidence="1 7">
        <text>guanosine(46) in tRNA + S-adenosyl-L-methionine = N(7)-methylguanosine(46) in tRNA + S-adenosyl-L-homocysteine</text>
        <dbReference type="Rhea" id="RHEA:42708"/>
        <dbReference type="Rhea" id="RHEA-COMP:10188"/>
        <dbReference type="Rhea" id="RHEA-COMP:10189"/>
        <dbReference type="ChEBI" id="CHEBI:57856"/>
        <dbReference type="ChEBI" id="CHEBI:59789"/>
        <dbReference type="ChEBI" id="CHEBI:74269"/>
        <dbReference type="ChEBI" id="CHEBI:74480"/>
        <dbReference type="EC" id="2.1.1.33"/>
    </reaction>
</comment>
<dbReference type="EC" id="2.1.1.33" evidence="7"/>
<dbReference type="UniPathway" id="UPA00989"/>
<evidence type="ECO:0000256" key="4">
    <source>
        <dbReference type="ARBA" id="ARBA00022679"/>
    </source>
</evidence>
<evidence type="ECO:0000256" key="3">
    <source>
        <dbReference type="ARBA" id="ARBA00022603"/>
    </source>
</evidence>
<dbReference type="AlphaFoldDB" id="A0A379MPS3"/>
<comment type="pathway">
    <text evidence="7">tRNA modification; N(7)-methylguanine-tRNA biosynthesis.</text>
</comment>
<dbReference type="RefSeq" id="WP_027291056.1">
    <property type="nucleotide sequence ID" value="NZ_UGVL01000001.1"/>
</dbReference>
<dbReference type="Proteomes" id="UP000255233">
    <property type="component" value="Unassembled WGS sequence"/>
</dbReference>
<proteinExistence type="inferred from homology"/>
<evidence type="ECO:0000256" key="7">
    <source>
        <dbReference type="HAMAP-Rule" id="MF_01057"/>
    </source>
</evidence>
<evidence type="ECO:0000313" key="8">
    <source>
        <dbReference type="EMBL" id="SUE32890.1"/>
    </source>
</evidence>
<comment type="caution">
    <text evidence="7">Lacks conserved residue(s) required for the propagation of feature annotation.</text>
</comment>
<dbReference type="EMBL" id="UGVL01000001">
    <property type="protein sequence ID" value="SUE32890.1"/>
    <property type="molecule type" value="Genomic_DNA"/>
</dbReference>
<accession>A0A379MPS3</accession>
<keyword evidence="6 7" id="KW-0819">tRNA processing</keyword>
<evidence type="ECO:0000256" key="6">
    <source>
        <dbReference type="ARBA" id="ARBA00022694"/>
    </source>
</evidence>
<evidence type="ECO:0000256" key="1">
    <source>
        <dbReference type="ARBA" id="ARBA00000142"/>
    </source>
</evidence>
<dbReference type="NCBIfam" id="NF001080">
    <property type="entry name" value="PRK00121.2-2"/>
    <property type="match status" value="1"/>
</dbReference>
<dbReference type="GO" id="GO:0043527">
    <property type="term" value="C:tRNA methyltransferase complex"/>
    <property type="evidence" value="ECO:0007669"/>
    <property type="project" value="TreeGrafter"/>
</dbReference>
<evidence type="ECO:0000313" key="9">
    <source>
        <dbReference type="Proteomes" id="UP000255233"/>
    </source>
</evidence>
<dbReference type="PANTHER" id="PTHR23417:SF14">
    <property type="entry name" value="PENTACOTRIPEPTIDE-REPEAT REGION OF PRORP DOMAIN-CONTAINING PROTEIN"/>
    <property type="match status" value="1"/>
</dbReference>
<keyword evidence="4 7" id="KW-0808">Transferase</keyword>
<feature type="binding site" evidence="7">
    <location>
        <position position="161"/>
    </location>
    <ligand>
        <name>substrate</name>
    </ligand>
</feature>
<feature type="binding site" evidence="7">
    <location>
        <position position="125"/>
    </location>
    <ligand>
        <name>S-adenosyl-L-methionine</name>
        <dbReference type="ChEBI" id="CHEBI:59789"/>
    </ligand>
</feature>
<dbReference type="Pfam" id="PF02390">
    <property type="entry name" value="Methyltransf_4"/>
    <property type="match status" value="1"/>
</dbReference>
<dbReference type="GO" id="GO:0008176">
    <property type="term" value="F:tRNA (guanine(46)-N7)-methyltransferase activity"/>
    <property type="evidence" value="ECO:0007669"/>
    <property type="project" value="UniProtKB-UniRule"/>
</dbReference>
<comment type="similarity">
    <text evidence="7">Belongs to the class I-like SAM-binding methyltransferase superfamily. TrmB family.</text>
</comment>
<dbReference type="STRING" id="880526.GCA_000427365_01366"/>
<dbReference type="InterPro" id="IPR055361">
    <property type="entry name" value="tRNA_methyltr_TrmB_bact"/>
</dbReference>